<sequence>MKSLLSFLGRFAVTAIMLSVAAVAAWQLWTYYTEEPWTRDGRVRADVVAVAPDVSGLVSEVLVRDNQVVAKGDVLFRIDRDRFVLALQQAEAVVSGRRAAVDETTSDLNRYRQLSDKVVSQQKLEQIVATQQQAAASYQQAVAERDLAKLNLARSEVRASVNGTVANFELRPGAYVSAGKGVFALVDRDSLHVEGYFEETKLPRIRVGDPVTIYLMGESRPLTGRVESIAAAIEDRERSAGANLVANVNPTFNWVRLAQRVPVRIALTETPREVSLLPGRTATVAIDSQEAEPLSAKIAQFFRNTAAKLP</sequence>
<dbReference type="SUPFAM" id="SSF111369">
    <property type="entry name" value="HlyD-like secretion proteins"/>
    <property type="match status" value="1"/>
</dbReference>
<evidence type="ECO:0000256" key="5">
    <source>
        <dbReference type="SAM" id="SignalP"/>
    </source>
</evidence>
<evidence type="ECO:0000256" key="4">
    <source>
        <dbReference type="ARBA" id="ARBA00023136"/>
    </source>
</evidence>
<evidence type="ECO:0000256" key="2">
    <source>
        <dbReference type="ARBA" id="ARBA00022692"/>
    </source>
</evidence>
<dbReference type="EMBL" id="CP136862">
    <property type="protein sequence ID" value="WOJ89348.1"/>
    <property type="molecule type" value="Genomic_DNA"/>
</dbReference>
<feature type="chain" id="PRO_5046290790" evidence="5">
    <location>
        <begin position="25"/>
        <end position="310"/>
    </location>
</feature>
<dbReference type="PANTHER" id="PTHR30367">
    <property type="entry name" value="P-HYDROXYBENZOIC ACID EFFLUX PUMP SUBUNIT AAEA-RELATED"/>
    <property type="match status" value="1"/>
</dbReference>
<comment type="similarity">
    <text evidence="1">Belongs to the membrane fusion protein (MFP) (TC 8.A.1) family.</text>
</comment>
<protein>
    <submittedName>
        <fullName evidence="8">HlyD family secretion protein</fullName>
    </submittedName>
</protein>
<gene>
    <name evidence="8" type="ORF">RZS28_16350</name>
</gene>
<name>A0ABZ0HS31_9HYPH</name>
<evidence type="ECO:0000313" key="8">
    <source>
        <dbReference type="EMBL" id="WOJ89348.1"/>
    </source>
</evidence>
<dbReference type="PANTHER" id="PTHR30367:SF12">
    <property type="entry name" value="P-HYDROXYBENZOIC ACID EFFLUX PUMP SUBUNIT AAEA"/>
    <property type="match status" value="1"/>
</dbReference>
<reference evidence="8 9" key="1">
    <citation type="submission" date="2023-10" db="EMBL/GenBank/DDBJ databases">
        <title>Novel methanotroph of the genus Methylocapsa from a subarctic wetland.</title>
        <authorList>
            <person name="Belova S.E."/>
            <person name="Oshkin I.Y."/>
            <person name="Miroshnikov K."/>
            <person name="Dedysh S.N."/>
        </authorList>
    </citation>
    <scope>NUCLEOTIDE SEQUENCE [LARGE SCALE GENOMIC DNA]</scope>
    <source>
        <strain evidence="8 9">RX1</strain>
    </source>
</reference>
<evidence type="ECO:0000313" key="9">
    <source>
        <dbReference type="Proteomes" id="UP001626536"/>
    </source>
</evidence>
<keyword evidence="9" id="KW-1185">Reference proteome</keyword>
<evidence type="ECO:0000256" key="1">
    <source>
        <dbReference type="ARBA" id="ARBA00009477"/>
    </source>
</evidence>
<dbReference type="Proteomes" id="UP001626536">
    <property type="component" value="Chromosome"/>
</dbReference>
<dbReference type="InterPro" id="IPR050393">
    <property type="entry name" value="MFP_Efflux_Pump"/>
</dbReference>
<dbReference type="InterPro" id="IPR058632">
    <property type="entry name" value="HH_AaeA"/>
</dbReference>
<dbReference type="Pfam" id="PF25878">
    <property type="entry name" value="HH_AAEA_pHBA"/>
    <property type="match status" value="1"/>
</dbReference>
<keyword evidence="2" id="KW-0812">Transmembrane</keyword>
<feature type="domain" description="p-hydroxybenzoic acid efflux pump subunit AaeA-like beta-barrel" evidence="7">
    <location>
        <begin position="190"/>
        <end position="286"/>
    </location>
</feature>
<proteinExistence type="inferred from homology"/>
<dbReference type="InterPro" id="IPR058634">
    <property type="entry name" value="AaeA-lik-b-barrel"/>
</dbReference>
<keyword evidence="5" id="KW-0732">Signal</keyword>
<feature type="domain" description="p-hydroxybenzoic acid efflux pump subunit AaeA alpha-helical hairpin" evidence="6">
    <location>
        <begin position="82"/>
        <end position="152"/>
    </location>
</feature>
<accession>A0ABZ0HS31</accession>
<dbReference type="RefSeq" id="WP_407338791.1">
    <property type="nucleotide sequence ID" value="NZ_CP136862.1"/>
</dbReference>
<dbReference type="Gene3D" id="2.40.30.170">
    <property type="match status" value="1"/>
</dbReference>
<organism evidence="8 9">
    <name type="scientific">Methylocapsa polymorpha</name>
    <dbReference type="NCBI Taxonomy" id="3080828"/>
    <lineage>
        <taxon>Bacteria</taxon>
        <taxon>Pseudomonadati</taxon>
        <taxon>Pseudomonadota</taxon>
        <taxon>Alphaproteobacteria</taxon>
        <taxon>Hyphomicrobiales</taxon>
        <taxon>Beijerinckiaceae</taxon>
        <taxon>Methylocapsa</taxon>
    </lineage>
</organism>
<evidence type="ECO:0000259" key="7">
    <source>
        <dbReference type="Pfam" id="PF25963"/>
    </source>
</evidence>
<evidence type="ECO:0000256" key="3">
    <source>
        <dbReference type="ARBA" id="ARBA00022989"/>
    </source>
</evidence>
<keyword evidence="3" id="KW-1133">Transmembrane helix</keyword>
<dbReference type="InterPro" id="IPR006143">
    <property type="entry name" value="RND_pump_MFP"/>
</dbReference>
<evidence type="ECO:0000259" key="6">
    <source>
        <dbReference type="Pfam" id="PF25878"/>
    </source>
</evidence>
<dbReference type="NCBIfam" id="TIGR01730">
    <property type="entry name" value="RND_mfp"/>
    <property type="match status" value="1"/>
</dbReference>
<feature type="signal peptide" evidence="5">
    <location>
        <begin position="1"/>
        <end position="24"/>
    </location>
</feature>
<dbReference type="Pfam" id="PF25963">
    <property type="entry name" value="Beta-barrel_AAEA"/>
    <property type="match status" value="1"/>
</dbReference>
<keyword evidence="4" id="KW-0472">Membrane</keyword>
<dbReference type="Gene3D" id="2.40.50.100">
    <property type="match status" value="1"/>
</dbReference>